<evidence type="ECO:0000313" key="3">
    <source>
        <dbReference type="Proteomes" id="UP000230233"/>
    </source>
</evidence>
<proteinExistence type="predicted"/>
<protein>
    <submittedName>
        <fullName evidence="2">Uncharacterized protein</fullName>
    </submittedName>
</protein>
<feature type="compositionally biased region" description="Acidic residues" evidence="1">
    <location>
        <begin position="287"/>
        <end position="296"/>
    </location>
</feature>
<keyword evidence="3" id="KW-1185">Reference proteome</keyword>
<accession>A0A2G5VBM1</accession>
<feature type="region of interest" description="Disordered" evidence="1">
    <location>
        <begin position="285"/>
        <end position="315"/>
    </location>
</feature>
<reference evidence="3" key="1">
    <citation type="submission" date="2017-10" db="EMBL/GenBank/DDBJ databases">
        <title>Rapid genome shrinkage in a self-fertile nematode reveals novel sperm competition proteins.</title>
        <authorList>
            <person name="Yin D."/>
            <person name="Schwarz E.M."/>
            <person name="Thomas C.G."/>
            <person name="Felde R.L."/>
            <person name="Korf I.F."/>
            <person name="Cutter A.D."/>
            <person name="Schartner C.M."/>
            <person name="Ralston E.J."/>
            <person name="Meyer B.J."/>
            <person name="Haag E.S."/>
        </authorList>
    </citation>
    <scope>NUCLEOTIDE SEQUENCE [LARGE SCALE GENOMIC DNA]</scope>
    <source>
        <strain evidence="3">JU1422</strain>
    </source>
</reference>
<dbReference type="Proteomes" id="UP000230233">
    <property type="component" value="Chromosome II"/>
</dbReference>
<evidence type="ECO:0000313" key="2">
    <source>
        <dbReference type="EMBL" id="PIC49154.1"/>
    </source>
</evidence>
<dbReference type="EMBL" id="PDUG01000002">
    <property type="protein sequence ID" value="PIC49154.1"/>
    <property type="molecule type" value="Genomic_DNA"/>
</dbReference>
<organism evidence="2 3">
    <name type="scientific">Caenorhabditis nigoni</name>
    <dbReference type="NCBI Taxonomy" id="1611254"/>
    <lineage>
        <taxon>Eukaryota</taxon>
        <taxon>Metazoa</taxon>
        <taxon>Ecdysozoa</taxon>
        <taxon>Nematoda</taxon>
        <taxon>Chromadorea</taxon>
        <taxon>Rhabditida</taxon>
        <taxon>Rhabditina</taxon>
        <taxon>Rhabditomorpha</taxon>
        <taxon>Rhabditoidea</taxon>
        <taxon>Rhabditidae</taxon>
        <taxon>Peloderinae</taxon>
        <taxon>Caenorhabditis</taxon>
    </lineage>
</organism>
<gene>
    <name evidence="2" type="primary">Cnig_chr_II.g7851</name>
    <name evidence="2" type="ORF">B9Z55_007851</name>
</gene>
<evidence type="ECO:0000256" key="1">
    <source>
        <dbReference type="SAM" id="MobiDB-lite"/>
    </source>
</evidence>
<comment type="caution">
    <text evidence="2">The sequence shown here is derived from an EMBL/GenBank/DDBJ whole genome shotgun (WGS) entry which is preliminary data.</text>
</comment>
<sequence>MSVGGMIGKGHSPYLSQFAIKKLAVRREYFDKSDPVSIMAADSPTSTADKDTSKKRKSARLEIARIKDFLSREVEGYYSQMNEGVRISTEEENDVKEVIQTSMTTALEGVKKFHLYFKKDKELAISYLQDAAEILDGCLNMLNDIPQEFMFLKKIADEMNKLAELLKGIREISEMKSGRLDSAEAVKSLLSYVGVFSYLMDIRKQESTEEEYEREKAYHTIMVNISNKMRYLGSSVKEDKEWTIRMVQDAAEIIECSCKMIRKAPGEMMFFEKIAEKCRSLAKLLEDQSEESDDSAGSDSGDGEPSPKRAKPMIA</sequence>
<dbReference type="AlphaFoldDB" id="A0A2G5VBM1"/>
<name>A0A2G5VBM1_9PELO</name>